<dbReference type="GO" id="GO:0020037">
    <property type="term" value="F:heme binding"/>
    <property type="evidence" value="ECO:0007669"/>
    <property type="project" value="InterPro"/>
</dbReference>
<dbReference type="GO" id="GO:0016705">
    <property type="term" value="F:oxidoreductase activity, acting on paired donors, with incorporation or reduction of molecular oxygen"/>
    <property type="evidence" value="ECO:0007669"/>
    <property type="project" value="InterPro"/>
</dbReference>
<dbReference type="EMBL" id="KQ978057">
    <property type="protein sequence ID" value="KYM97750.1"/>
    <property type="molecule type" value="Genomic_DNA"/>
</dbReference>
<dbReference type="InterPro" id="IPR001128">
    <property type="entry name" value="Cyt_P450"/>
</dbReference>
<dbReference type="Gene3D" id="1.10.630.10">
    <property type="entry name" value="Cytochrome P450"/>
    <property type="match status" value="1"/>
</dbReference>
<evidence type="ECO:0000256" key="2">
    <source>
        <dbReference type="ARBA" id="ARBA00023033"/>
    </source>
</evidence>
<dbReference type="GO" id="GO:0004497">
    <property type="term" value="F:monooxygenase activity"/>
    <property type="evidence" value="ECO:0007669"/>
    <property type="project" value="UniProtKB-KW"/>
</dbReference>
<keyword evidence="2" id="KW-0503">Monooxygenase</keyword>
<dbReference type="InterPro" id="IPR036396">
    <property type="entry name" value="Cyt_P450_sf"/>
</dbReference>
<dbReference type="Proteomes" id="UP000078542">
    <property type="component" value="Unassembled WGS sequence"/>
</dbReference>
<dbReference type="SUPFAM" id="SSF48264">
    <property type="entry name" value="Cytochrome P450"/>
    <property type="match status" value="1"/>
</dbReference>
<gene>
    <name evidence="3" type="ORF">ALC62_11561</name>
</gene>
<accession>A0A151ICD6</accession>
<organism evidence="3 4">
    <name type="scientific">Cyphomyrmex costatus</name>
    <dbReference type="NCBI Taxonomy" id="456900"/>
    <lineage>
        <taxon>Eukaryota</taxon>
        <taxon>Metazoa</taxon>
        <taxon>Ecdysozoa</taxon>
        <taxon>Arthropoda</taxon>
        <taxon>Hexapoda</taxon>
        <taxon>Insecta</taxon>
        <taxon>Pterygota</taxon>
        <taxon>Neoptera</taxon>
        <taxon>Endopterygota</taxon>
        <taxon>Hymenoptera</taxon>
        <taxon>Apocrita</taxon>
        <taxon>Aculeata</taxon>
        <taxon>Formicoidea</taxon>
        <taxon>Formicidae</taxon>
        <taxon>Myrmicinae</taxon>
        <taxon>Cyphomyrmex</taxon>
    </lineage>
</organism>
<dbReference type="AlphaFoldDB" id="A0A151ICD6"/>
<reference evidence="3 4" key="1">
    <citation type="submission" date="2016-03" db="EMBL/GenBank/DDBJ databases">
        <title>Cyphomyrmex costatus WGS genome.</title>
        <authorList>
            <person name="Nygaard S."/>
            <person name="Hu H."/>
            <person name="Boomsma J."/>
            <person name="Zhang G."/>
        </authorList>
    </citation>
    <scope>NUCLEOTIDE SEQUENCE [LARGE SCALE GENOMIC DNA]</scope>
    <source>
        <strain evidence="3">MS0001</strain>
        <tissue evidence="3">Whole body</tissue>
    </source>
</reference>
<dbReference type="PANTHER" id="PTHR24299">
    <property type="entry name" value="CYTOCHROME P450 FAMILY 1"/>
    <property type="match status" value="1"/>
</dbReference>
<name>A0A151ICD6_9HYME</name>
<dbReference type="Pfam" id="PF00067">
    <property type="entry name" value="p450"/>
    <property type="match status" value="1"/>
</dbReference>
<protein>
    <submittedName>
        <fullName evidence="3">Uncharacterized protein</fullName>
    </submittedName>
</protein>
<evidence type="ECO:0000313" key="3">
    <source>
        <dbReference type="EMBL" id="KYM97750.1"/>
    </source>
</evidence>
<evidence type="ECO:0000256" key="1">
    <source>
        <dbReference type="ARBA" id="ARBA00010617"/>
    </source>
</evidence>
<comment type="similarity">
    <text evidence="1">Belongs to the cytochrome P450 family.</text>
</comment>
<dbReference type="STRING" id="456900.A0A151ICD6"/>
<dbReference type="PANTHER" id="PTHR24299:SF21">
    <property type="entry name" value="OS09G0441600 PROTEIN"/>
    <property type="match status" value="1"/>
</dbReference>
<proteinExistence type="inferred from homology"/>
<keyword evidence="2" id="KW-0560">Oxidoreductase</keyword>
<dbReference type="GO" id="GO:0005506">
    <property type="term" value="F:iron ion binding"/>
    <property type="evidence" value="ECO:0007669"/>
    <property type="project" value="InterPro"/>
</dbReference>
<keyword evidence="4" id="KW-1185">Reference proteome</keyword>
<sequence>MITLSMIILGIFLVLLVYIFRKNGKTHRLPPGPSGIPLFGYLPWINPKCPHISLTELARKYGPICGLRMGSVYTVLLSDPQLVRQTLAKDAFAGRAPLYLTHGIMQGYGE</sequence>
<evidence type="ECO:0000313" key="4">
    <source>
        <dbReference type="Proteomes" id="UP000078542"/>
    </source>
</evidence>